<dbReference type="PANTHER" id="PTHR12526">
    <property type="entry name" value="GLYCOSYLTRANSFERASE"/>
    <property type="match status" value="1"/>
</dbReference>
<dbReference type="SUPFAM" id="SSF53756">
    <property type="entry name" value="UDP-Glycosyltransferase/glycogen phosphorylase"/>
    <property type="match status" value="1"/>
</dbReference>
<dbReference type="OrthoDB" id="9801609at2"/>
<reference evidence="1 2" key="1">
    <citation type="submission" date="2018-08" db="EMBL/GenBank/DDBJ databases">
        <title>Genomic Encyclopedia of Archaeal and Bacterial Type Strains, Phase II (KMG-II): from individual species to whole genera.</title>
        <authorList>
            <person name="Goeker M."/>
        </authorList>
    </citation>
    <scope>NUCLEOTIDE SEQUENCE [LARGE SCALE GENOMIC DNA]</scope>
    <source>
        <strain evidence="1 2">DSM 45791</strain>
    </source>
</reference>
<evidence type="ECO:0000313" key="1">
    <source>
        <dbReference type="EMBL" id="REH26476.1"/>
    </source>
</evidence>
<evidence type="ECO:0008006" key="3">
    <source>
        <dbReference type="Google" id="ProtNLM"/>
    </source>
</evidence>
<accession>A0A3E0GT66</accession>
<organism evidence="1 2">
    <name type="scientific">Kutzneria buriramensis</name>
    <dbReference type="NCBI Taxonomy" id="1045776"/>
    <lineage>
        <taxon>Bacteria</taxon>
        <taxon>Bacillati</taxon>
        <taxon>Actinomycetota</taxon>
        <taxon>Actinomycetes</taxon>
        <taxon>Pseudonocardiales</taxon>
        <taxon>Pseudonocardiaceae</taxon>
        <taxon>Kutzneria</taxon>
    </lineage>
</organism>
<name>A0A3E0GT66_9PSEU</name>
<gene>
    <name evidence="1" type="ORF">BCF44_13247</name>
</gene>
<dbReference type="Gene3D" id="3.40.50.2000">
    <property type="entry name" value="Glycogen Phosphorylase B"/>
    <property type="match status" value="2"/>
</dbReference>
<dbReference type="RefSeq" id="WP_116181902.1">
    <property type="nucleotide sequence ID" value="NZ_CP144375.1"/>
</dbReference>
<dbReference type="Proteomes" id="UP000256269">
    <property type="component" value="Unassembled WGS sequence"/>
</dbReference>
<keyword evidence="2" id="KW-1185">Reference proteome</keyword>
<sequence length="330" mass="35323">MRVTFVCPTPVVGAQVIQGYADELAARGHEISVVRLRERAGLRVPGWSRRGRVPSSVRVVTTARLTPDVVPDGDVVLATDASTSKLLPALSDRHGRAGQLVQSREQWEADPGLRLAVPKIATSERLAGVLNGLGVPSSAVTVVSQGLNLAVFRPPHPALPRGHRVSVLVGPDSGAATALEALERTRALLPTMEVTAFGAGRRPERLPLWIRYLRALPTYELVRQVYQRDAVHLGDAVSSAQAMACGSAVVGVRGSAVEDFAEHDRNSLLVEAGDVNTMAESLVRLMLDRDLRTRLTAGGLRTTEAMDSSDSALALEKALHSWTSVVAPQR</sequence>
<dbReference type="EMBL" id="QUNO01000032">
    <property type="protein sequence ID" value="REH26476.1"/>
    <property type="molecule type" value="Genomic_DNA"/>
</dbReference>
<evidence type="ECO:0000313" key="2">
    <source>
        <dbReference type="Proteomes" id="UP000256269"/>
    </source>
</evidence>
<proteinExistence type="predicted"/>
<dbReference type="AlphaFoldDB" id="A0A3E0GT66"/>
<comment type="caution">
    <text evidence="1">The sequence shown here is derived from an EMBL/GenBank/DDBJ whole genome shotgun (WGS) entry which is preliminary data.</text>
</comment>
<protein>
    <recommendedName>
        <fullName evidence="3">Glycosyl transferase family 1</fullName>
    </recommendedName>
</protein>